<dbReference type="PANTHER" id="PTHR32552">
    <property type="entry name" value="FERRICHROME IRON RECEPTOR-RELATED"/>
    <property type="match status" value="1"/>
</dbReference>
<keyword evidence="4" id="KW-0410">Iron transport</keyword>
<name>A0ABV8T578_9GAMM</name>
<evidence type="ECO:0000256" key="3">
    <source>
        <dbReference type="ARBA" id="ARBA00022452"/>
    </source>
</evidence>
<dbReference type="InterPro" id="IPR036942">
    <property type="entry name" value="Beta-barrel_TonB_sf"/>
</dbReference>
<feature type="chain" id="PRO_5045337756" evidence="14">
    <location>
        <begin position="30"/>
        <end position="747"/>
    </location>
</feature>
<keyword evidence="17" id="KW-0675">Receptor</keyword>
<evidence type="ECO:0000313" key="18">
    <source>
        <dbReference type="Proteomes" id="UP001595904"/>
    </source>
</evidence>
<evidence type="ECO:0000259" key="15">
    <source>
        <dbReference type="Pfam" id="PF00593"/>
    </source>
</evidence>
<keyword evidence="7" id="KW-0406">Ion transport</keyword>
<dbReference type="PROSITE" id="PS52016">
    <property type="entry name" value="TONB_DEPENDENT_REC_3"/>
    <property type="match status" value="1"/>
</dbReference>
<dbReference type="SUPFAM" id="SSF56935">
    <property type="entry name" value="Porins"/>
    <property type="match status" value="1"/>
</dbReference>
<feature type="domain" description="TonB-dependent receptor plug" evidence="16">
    <location>
        <begin position="52"/>
        <end position="163"/>
    </location>
</feature>
<reference evidence="18" key="1">
    <citation type="journal article" date="2019" name="Int. J. Syst. Evol. Microbiol.">
        <title>The Global Catalogue of Microorganisms (GCM) 10K type strain sequencing project: providing services to taxonomists for standard genome sequencing and annotation.</title>
        <authorList>
            <consortium name="The Broad Institute Genomics Platform"/>
            <consortium name="The Broad Institute Genome Sequencing Center for Infectious Disease"/>
            <person name="Wu L."/>
            <person name="Ma J."/>
        </authorList>
    </citation>
    <scope>NUCLEOTIDE SEQUENCE [LARGE SCALE GENOMIC DNA]</scope>
    <source>
        <strain evidence="18">CGMCC 1.10759</strain>
    </source>
</reference>
<evidence type="ECO:0000256" key="10">
    <source>
        <dbReference type="ARBA" id="ARBA00023237"/>
    </source>
</evidence>
<evidence type="ECO:0000256" key="6">
    <source>
        <dbReference type="ARBA" id="ARBA00023004"/>
    </source>
</evidence>
<evidence type="ECO:0000256" key="13">
    <source>
        <dbReference type="SAM" id="MobiDB-lite"/>
    </source>
</evidence>
<evidence type="ECO:0000259" key="16">
    <source>
        <dbReference type="Pfam" id="PF07715"/>
    </source>
</evidence>
<feature type="signal peptide" evidence="14">
    <location>
        <begin position="1"/>
        <end position="29"/>
    </location>
</feature>
<feature type="domain" description="TonB-dependent receptor-like beta-barrel" evidence="15">
    <location>
        <begin position="247"/>
        <end position="712"/>
    </location>
</feature>
<dbReference type="InterPro" id="IPR000531">
    <property type="entry name" value="Beta-barrel_TonB"/>
</dbReference>
<keyword evidence="3 11" id="KW-1134">Transmembrane beta strand</keyword>
<dbReference type="PANTHER" id="PTHR32552:SF81">
    <property type="entry name" value="TONB-DEPENDENT OUTER MEMBRANE RECEPTOR"/>
    <property type="match status" value="1"/>
</dbReference>
<dbReference type="InterPro" id="IPR039426">
    <property type="entry name" value="TonB-dep_rcpt-like"/>
</dbReference>
<comment type="similarity">
    <text evidence="11 12">Belongs to the TonB-dependent receptor family.</text>
</comment>
<feature type="region of interest" description="Disordered" evidence="13">
    <location>
        <begin position="271"/>
        <end position="297"/>
    </location>
</feature>
<dbReference type="Gene3D" id="2.40.170.20">
    <property type="entry name" value="TonB-dependent receptor, beta-barrel domain"/>
    <property type="match status" value="1"/>
</dbReference>
<evidence type="ECO:0000256" key="5">
    <source>
        <dbReference type="ARBA" id="ARBA00022692"/>
    </source>
</evidence>
<dbReference type="InterPro" id="IPR012910">
    <property type="entry name" value="Plug_dom"/>
</dbReference>
<dbReference type="Pfam" id="PF00593">
    <property type="entry name" value="TonB_dep_Rec_b-barrel"/>
    <property type="match status" value="1"/>
</dbReference>
<dbReference type="CDD" id="cd01347">
    <property type="entry name" value="ligand_gated_channel"/>
    <property type="match status" value="1"/>
</dbReference>
<dbReference type="Proteomes" id="UP001595904">
    <property type="component" value="Unassembled WGS sequence"/>
</dbReference>
<evidence type="ECO:0000256" key="12">
    <source>
        <dbReference type="RuleBase" id="RU003357"/>
    </source>
</evidence>
<accession>A0ABV8T578</accession>
<keyword evidence="6" id="KW-0408">Iron</keyword>
<evidence type="ECO:0000256" key="2">
    <source>
        <dbReference type="ARBA" id="ARBA00022448"/>
    </source>
</evidence>
<organism evidence="17 18">
    <name type="scientific">Steroidobacter flavus</name>
    <dbReference type="NCBI Taxonomy" id="1842136"/>
    <lineage>
        <taxon>Bacteria</taxon>
        <taxon>Pseudomonadati</taxon>
        <taxon>Pseudomonadota</taxon>
        <taxon>Gammaproteobacteria</taxon>
        <taxon>Steroidobacterales</taxon>
        <taxon>Steroidobacteraceae</taxon>
        <taxon>Steroidobacter</taxon>
    </lineage>
</organism>
<dbReference type="RefSeq" id="WP_380605542.1">
    <property type="nucleotide sequence ID" value="NZ_JBHSDU010000015.1"/>
</dbReference>
<keyword evidence="18" id="KW-1185">Reference proteome</keyword>
<evidence type="ECO:0000256" key="7">
    <source>
        <dbReference type="ARBA" id="ARBA00023065"/>
    </source>
</evidence>
<keyword evidence="9 11" id="KW-0472">Membrane</keyword>
<dbReference type="EMBL" id="JBHSDU010000015">
    <property type="protein sequence ID" value="MFC4314397.1"/>
    <property type="molecule type" value="Genomic_DNA"/>
</dbReference>
<proteinExistence type="inferred from homology"/>
<evidence type="ECO:0000256" key="9">
    <source>
        <dbReference type="ARBA" id="ARBA00023136"/>
    </source>
</evidence>
<evidence type="ECO:0000256" key="1">
    <source>
        <dbReference type="ARBA" id="ARBA00004571"/>
    </source>
</evidence>
<keyword evidence="5 11" id="KW-0812">Transmembrane</keyword>
<evidence type="ECO:0000256" key="11">
    <source>
        <dbReference type="PROSITE-ProRule" id="PRU01360"/>
    </source>
</evidence>
<feature type="compositionally biased region" description="Basic and acidic residues" evidence="13">
    <location>
        <begin position="287"/>
        <end position="297"/>
    </location>
</feature>
<evidence type="ECO:0000256" key="4">
    <source>
        <dbReference type="ARBA" id="ARBA00022496"/>
    </source>
</evidence>
<keyword evidence="2 11" id="KW-0813">Transport</keyword>
<dbReference type="Pfam" id="PF07715">
    <property type="entry name" value="Plug"/>
    <property type="match status" value="1"/>
</dbReference>
<evidence type="ECO:0000313" key="17">
    <source>
        <dbReference type="EMBL" id="MFC4314397.1"/>
    </source>
</evidence>
<comment type="subcellular location">
    <subcellularLocation>
        <location evidence="1 11">Cell outer membrane</location>
        <topology evidence="1 11">Multi-pass membrane protein</topology>
    </subcellularLocation>
</comment>
<keyword evidence="10 11" id="KW-0998">Cell outer membrane</keyword>
<keyword evidence="8 12" id="KW-0798">TonB box</keyword>
<protein>
    <submittedName>
        <fullName evidence="17">TonB-dependent receptor</fullName>
    </submittedName>
</protein>
<gene>
    <name evidence="17" type="ORF">ACFPN2_35355</name>
</gene>
<sequence length="747" mass="80545">MSNKKRLGWALAMLSGTAGLVATASTAVAAEAQEDVLEEIVVTGLKRGDLQVQSVPVSVAIMDSDRLEKLGAVEFADFARSVSGLTFVDSGAGNKRYVIRGINSAGEAQSALYYDNIPVTGLGGAATEFGGTQPDLALFDIQQVEVLRGPQGTLYGSNSQSGVIRIVTNKPKLGLLEGSVSTDMSNTKDGGWNYGLRGVINVPVSDQFALRMVGYYDDADGFSDNPLRGLKDVNDQQNAGGRVTGLWQIGDNTTLTGQVFYQKMETGGRPLSRPYNGNVSGTNYPADGERKASLASLEPHEDESKVYALTLEHDFGWSDLTLAASRFDRDVLDVQDYTVSFGFFRFLQGLGVPPFATAAIPQAGVYLAPQSSQLTTGEARMSTKFDGPINGVFGVYYSDRNIDYTNDIVAANPVTGRPDVSLGRVSSRSLADEMTDLAIFGEATYQITEKLALTGGARWFDTERDLQAVTNYAFFSGAGPIVEAPQHGENRDTIFKGVLSYQFTPTFMTYAQYAEGYRGGGTNASTVAYVPPQYDPDNTVNYEIGLKSSWLNDHLIFNLAAYRIDLENLQVGMLFGPGGAFSGVGNVKGKVAESNGFELDITARPIDGLQLTLTASRIDAKLVRDVPELGDVAVDGAALLNVPDVTGSASADYTFPMGSFEANIGTDVQYSGKVEHTRYDEDDFPTDAYTLVNLRAGLSWSNYSTTLYISNLTDEHAEINAFKSVNDPTRILTNRPRTIGLRFAAKW</sequence>
<evidence type="ECO:0000256" key="8">
    <source>
        <dbReference type="ARBA" id="ARBA00023077"/>
    </source>
</evidence>
<keyword evidence="14" id="KW-0732">Signal</keyword>
<comment type="caution">
    <text evidence="17">The sequence shown here is derived from an EMBL/GenBank/DDBJ whole genome shotgun (WGS) entry which is preliminary data.</text>
</comment>
<evidence type="ECO:0000256" key="14">
    <source>
        <dbReference type="SAM" id="SignalP"/>
    </source>
</evidence>